<comment type="caution">
    <text evidence="1">The sequence shown here is derived from an EMBL/GenBank/DDBJ whole genome shotgun (WGS) entry which is preliminary data.</text>
</comment>
<reference evidence="2" key="1">
    <citation type="journal article" date="2019" name="Int. J. Syst. Evol. Microbiol.">
        <title>The Global Catalogue of Microorganisms (GCM) 10K type strain sequencing project: providing services to taxonomists for standard genome sequencing and annotation.</title>
        <authorList>
            <consortium name="The Broad Institute Genomics Platform"/>
            <consortium name="The Broad Institute Genome Sequencing Center for Infectious Disease"/>
            <person name="Wu L."/>
            <person name="Ma J."/>
        </authorList>
    </citation>
    <scope>NUCLEOTIDE SEQUENCE [LARGE SCALE GENOMIC DNA]</scope>
    <source>
        <strain evidence="2">CCM 8749</strain>
    </source>
</reference>
<evidence type="ECO:0000313" key="1">
    <source>
        <dbReference type="EMBL" id="MFC5985720.1"/>
    </source>
</evidence>
<accession>A0ABW1IL16</accession>
<organism evidence="1 2">
    <name type="scientific">Marinicrinis lubricantis</name>
    <dbReference type="NCBI Taxonomy" id="2086470"/>
    <lineage>
        <taxon>Bacteria</taxon>
        <taxon>Bacillati</taxon>
        <taxon>Bacillota</taxon>
        <taxon>Bacilli</taxon>
        <taxon>Bacillales</taxon>
        <taxon>Paenibacillaceae</taxon>
    </lineage>
</organism>
<evidence type="ECO:0000313" key="2">
    <source>
        <dbReference type="Proteomes" id="UP001596250"/>
    </source>
</evidence>
<dbReference type="RefSeq" id="WP_379892844.1">
    <property type="nucleotide sequence ID" value="NZ_CBCSCT010000023.1"/>
</dbReference>
<gene>
    <name evidence="1" type="ORF">ACFPXP_04670</name>
</gene>
<sequence length="327" mass="37390">MRIVHLPTELAGQMNALCTGLRQAGMSVNGYNWFRNNIKYKGKIVHTDGYEIAKIIDPLVNNCDIFHFHNGNSALMEYRDLPHIKNAGKKMVMHHWGSDVRAQKWVKQLNPYPLPPSYLKDEQMHERLLITSSYIDHAIVQDYEMVPYVQDYYKHVHVLPLACVVDRFIPVYPDPANQVPVIVHAPTNRKIKGTEHVERAIDELKAKHSFVFRLVEKQTNEEALKTYSSADIVVDQMLIGTYGALSVEAMSLGKVVVAFIRDDVRRKLPPEFPIVGATPETLRDVLSELIQNPAKRHEIGMASRKFAENYHSVGVVTKRLLQIYNQL</sequence>
<name>A0ABW1IL16_9BACL</name>
<dbReference type="Proteomes" id="UP001596250">
    <property type="component" value="Unassembled WGS sequence"/>
</dbReference>
<protein>
    <submittedName>
        <fullName evidence="1">Glycosyltransferase family 1 protein</fullName>
    </submittedName>
</protein>
<dbReference type="Gene3D" id="3.40.50.2000">
    <property type="entry name" value="Glycogen Phosphorylase B"/>
    <property type="match status" value="1"/>
</dbReference>
<dbReference type="SUPFAM" id="SSF53756">
    <property type="entry name" value="UDP-Glycosyltransferase/glycogen phosphorylase"/>
    <property type="match status" value="1"/>
</dbReference>
<dbReference type="EMBL" id="JBHSQV010000031">
    <property type="protein sequence ID" value="MFC5985720.1"/>
    <property type="molecule type" value="Genomic_DNA"/>
</dbReference>
<proteinExistence type="predicted"/>
<keyword evidence="2" id="KW-1185">Reference proteome</keyword>